<dbReference type="EMBL" id="UZAE01002807">
    <property type="protein sequence ID" value="VDO00065.1"/>
    <property type="molecule type" value="Genomic_DNA"/>
</dbReference>
<gene>
    <name evidence="1" type="ORF">HNAJ_LOCUS4205</name>
</gene>
<organism evidence="3">
    <name type="scientific">Rodentolepis nana</name>
    <name type="common">Dwarf tapeworm</name>
    <name type="synonym">Hymenolepis nana</name>
    <dbReference type="NCBI Taxonomy" id="102285"/>
    <lineage>
        <taxon>Eukaryota</taxon>
        <taxon>Metazoa</taxon>
        <taxon>Spiralia</taxon>
        <taxon>Lophotrochozoa</taxon>
        <taxon>Platyhelminthes</taxon>
        <taxon>Cestoda</taxon>
        <taxon>Eucestoda</taxon>
        <taxon>Cyclophyllidea</taxon>
        <taxon>Hymenolepididae</taxon>
        <taxon>Rodentolepis</taxon>
    </lineage>
</organism>
<reference evidence="1 2" key="2">
    <citation type="submission" date="2018-11" db="EMBL/GenBank/DDBJ databases">
        <authorList>
            <consortium name="Pathogen Informatics"/>
        </authorList>
    </citation>
    <scope>NUCLEOTIDE SEQUENCE [LARGE SCALE GENOMIC DNA]</scope>
</reference>
<protein>
    <submittedName>
        <fullName evidence="1 3">Uncharacterized protein</fullName>
    </submittedName>
</protein>
<evidence type="ECO:0000313" key="2">
    <source>
        <dbReference type="Proteomes" id="UP000278807"/>
    </source>
</evidence>
<keyword evidence="2" id="KW-1185">Reference proteome</keyword>
<reference evidence="3" key="1">
    <citation type="submission" date="2017-02" db="UniProtKB">
        <authorList>
            <consortium name="WormBaseParasite"/>
        </authorList>
    </citation>
    <scope>IDENTIFICATION</scope>
</reference>
<evidence type="ECO:0000313" key="3">
    <source>
        <dbReference type="WBParaSite" id="HNAJ_0000420701-mRNA-1"/>
    </source>
</evidence>
<evidence type="ECO:0000313" key="1">
    <source>
        <dbReference type="EMBL" id="VDO00065.1"/>
    </source>
</evidence>
<dbReference type="WBParaSite" id="HNAJ_0000420701-mRNA-1">
    <property type="protein sequence ID" value="HNAJ_0000420701-mRNA-1"/>
    <property type="gene ID" value="HNAJ_0000420701"/>
</dbReference>
<dbReference type="Proteomes" id="UP000278807">
    <property type="component" value="Unassembled WGS sequence"/>
</dbReference>
<dbReference type="SUPFAM" id="SSF75632">
    <property type="entry name" value="Cullin homology domain"/>
    <property type="match status" value="1"/>
</dbReference>
<dbReference type="InterPro" id="IPR036317">
    <property type="entry name" value="Cullin_homology_sf"/>
</dbReference>
<proteinExistence type="predicted"/>
<sequence length="83" mass="9658">MSVYKSIYSNRRVRWYLTAYSANCKLLCTDDDRQYVLQLAAVHTVVFIHFEAMDVDEMTLGHLLRVWSASPLSVDVKRDMGKE</sequence>
<accession>A0A0R3TAW8</accession>
<name>A0A0R3TAW8_RODNA</name>
<dbReference type="AlphaFoldDB" id="A0A0R3TAW8"/>